<reference evidence="2" key="1">
    <citation type="journal article" date="2023" name="G3 (Bethesda)">
        <title>Genome assembly and association tests identify interacting loci associated with vigor, precocity, and sex in interspecific pistachio rootstocks.</title>
        <authorList>
            <person name="Palmer W."/>
            <person name="Jacygrad E."/>
            <person name="Sagayaradj S."/>
            <person name="Cavanaugh K."/>
            <person name="Han R."/>
            <person name="Bertier L."/>
            <person name="Beede B."/>
            <person name="Kafkas S."/>
            <person name="Golino D."/>
            <person name="Preece J."/>
            <person name="Michelmore R."/>
        </authorList>
    </citation>
    <scope>NUCLEOTIDE SEQUENCE [LARGE SCALE GENOMIC DNA]</scope>
</reference>
<dbReference type="Proteomes" id="UP001164250">
    <property type="component" value="Chromosome 11"/>
</dbReference>
<name>A0ACC1ABJ9_9ROSI</name>
<organism evidence="1 2">
    <name type="scientific">Pistacia atlantica</name>
    <dbReference type="NCBI Taxonomy" id="434234"/>
    <lineage>
        <taxon>Eukaryota</taxon>
        <taxon>Viridiplantae</taxon>
        <taxon>Streptophyta</taxon>
        <taxon>Embryophyta</taxon>
        <taxon>Tracheophyta</taxon>
        <taxon>Spermatophyta</taxon>
        <taxon>Magnoliopsida</taxon>
        <taxon>eudicotyledons</taxon>
        <taxon>Gunneridae</taxon>
        <taxon>Pentapetalae</taxon>
        <taxon>rosids</taxon>
        <taxon>malvids</taxon>
        <taxon>Sapindales</taxon>
        <taxon>Anacardiaceae</taxon>
        <taxon>Pistacia</taxon>
    </lineage>
</organism>
<protein>
    <submittedName>
        <fullName evidence="1">Uncharacterized protein</fullName>
    </submittedName>
</protein>
<sequence>MEVLGHCGSLEEAETVFVETIRKNWVSDEPVYGLLVDLWGKTGNVRKAWEWYQAMLHAGIPNVPTCSSLLSAFLRVHPLSEAYNLLQGMLTLGLRPSLQTYILLLSNLRCLY</sequence>
<keyword evidence="2" id="KW-1185">Reference proteome</keyword>
<proteinExistence type="predicted"/>
<comment type="caution">
    <text evidence="1">The sequence shown here is derived from an EMBL/GenBank/DDBJ whole genome shotgun (WGS) entry which is preliminary data.</text>
</comment>
<evidence type="ECO:0000313" key="2">
    <source>
        <dbReference type="Proteomes" id="UP001164250"/>
    </source>
</evidence>
<dbReference type="EMBL" id="CM047907">
    <property type="protein sequence ID" value="KAJ0083624.1"/>
    <property type="molecule type" value="Genomic_DNA"/>
</dbReference>
<accession>A0ACC1ABJ9</accession>
<evidence type="ECO:0000313" key="1">
    <source>
        <dbReference type="EMBL" id="KAJ0083624.1"/>
    </source>
</evidence>
<gene>
    <name evidence="1" type="ORF">Patl1_30586</name>
</gene>